<evidence type="ECO:0000313" key="3">
    <source>
        <dbReference type="EMBL" id="GAA5056395.1"/>
    </source>
</evidence>
<dbReference type="InterPro" id="IPR025246">
    <property type="entry name" value="IS30-like_HTH"/>
</dbReference>
<feature type="compositionally biased region" description="Acidic residues" evidence="1">
    <location>
        <begin position="172"/>
        <end position="184"/>
    </location>
</feature>
<proteinExistence type="predicted"/>
<evidence type="ECO:0000313" key="4">
    <source>
        <dbReference type="Proteomes" id="UP001500124"/>
    </source>
</evidence>
<feature type="region of interest" description="Disordered" evidence="1">
    <location>
        <begin position="159"/>
        <end position="184"/>
    </location>
</feature>
<keyword evidence="4" id="KW-1185">Reference proteome</keyword>
<protein>
    <recommendedName>
        <fullName evidence="2">Transposase IS30-like HTH domain-containing protein</fullName>
    </recommendedName>
</protein>
<feature type="domain" description="Transposase IS30-like HTH" evidence="2">
    <location>
        <begin position="6"/>
        <end position="40"/>
    </location>
</feature>
<evidence type="ECO:0000259" key="2">
    <source>
        <dbReference type="Pfam" id="PF13936"/>
    </source>
</evidence>
<reference evidence="4" key="1">
    <citation type="journal article" date="2019" name="Int. J. Syst. Evol. Microbiol.">
        <title>The Global Catalogue of Microorganisms (GCM) 10K type strain sequencing project: providing services to taxonomists for standard genome sequencing and annotation.</title>
        <authorList>
            <consortium name="The Broad Institute Genomics Platform"/>
            <consortium name="The Broad Institute Genome Sequencing Center for Infectious Disease"/>
            <person name="Wu L."/>
            <person name="Ma J."/>
        </authorList>
    </citation>
    <scope>NUCLEOTIDE SEQUENCE [LARGE SCALE GENOMIC DNA]</scope>
    <source>
        <strain evidence="4">JCM 18410</strain>
    </source>
</reference>
<gene>
    <name evidence="3" type="ORF">GCM10023336_29140</name>
</gene>
<dbReference type="EMBL" id="BAABKC010000044">
    <property type="protein sequence ID" value="GAA5056395.1"/>
    <property type="molecule type" value="Genomic_DNA"/>
</dbReference>
<dbReference type="Pfam" id="PF13936">
    <property type="entry name" value="HTH_38"/>
    <property type="match status" value="1"/>
</dbReference>
<organism evidence="3 4">
    <name type="scientific">Streptomyces similanensis</name>
    <dbReference type="NCBI Taxonomy" id="1274988"/>
    <lineage>
        <taxon>Bacteria</taxon>
        <taxon>Bacillati</taxon>
        <taxon>Actinomycetota</taxon>
        <taxon>Actinomycetes</taxon>
        <taxon>Kitasatosporales</taxon>
        <taxon>Streptomycetaceae</taxon>
        <taxon>Streptomyces</taxon>
    </lineage>
</organism>
<sequence>MVARPITAKDRAAVKRLHGQGKARNEIARAIKRSPSTVSKLASELGLSFDRAPEVAAATAVRKADLAARRTAFAERLQDIAEREADKMSRPTLYWEWGGKDHKYAEKTQPEPTAADRRAIMGIVATALDRSLKLVPPKDDGAAESRSVIGDLMAGLARDYAERHGGPPPEFVPDDQAAEGDADA</sequence>
<dbReference type="Proteomes" id="UP001500124">
    <property type="component" value="Unassembled WGS sequence"/>
</dbReference>
<evidence type="ECO:0000256" key="1">
    <source>
        <dbReference type="SAM" id="MobiDB-lite"/>
    </source>
</evidence>
<dbReference type="RefSeq" id="WP_345668689.1">
    <property type="nucleotide sequence ID" value="NZ_BAABKC010000044.1"/>
</dbReference>
<comment type="caution">
    <text evidence="3">The sequence shown here is derived from an EMBL/GenBank/DDBJ whole genome shotgun (WGS) entry which is preliminary data.</text>
</comment>
<name>A0ABP9KD46_9ACTN</name>
<accession>A0ABP9KD46</accession>